<protein>
    <recommendedName>
        <fullName evidence="1">B30.2/SPRY domain-containing protein</fullName>
    </recommendedName>
</protein>
<accession>A0A8E2FD53</accession>
<dbReference type="InterPro" id="IPR001870">
    <property type="entry name" value="B30.2/SPRY"/>
</dbReference>
<dbReference type="InterPro" id="IPR003877">
    <property type="entry name" value="SPRY_dom"/>
</dbReference>
<dbReference type="Proteomes" id="UP000250140">
    <property type="component" value="Unassembled WGS sequence"/>
</dbReference>
<dbReference type="SUPFAM" id="SSF49899">
    <property type="entry name" value="Concanavalin A-like lectins/glucanases"/>
    <property type="match status" value="1"/>
</dbReference>
<reference evidence="2 3" key="1">
    <citation type="journal article" date="2016" name="Nat. Commun.">
        <title>Ectomycorrhizal ecology is imprinted in the genome of the dominant symbiotic fungus Cenococcum geophilum.</title>
        <authorList>
            <consortium name="DOE Joint Genome Institute"/>
            <person name="Peter M."/>
            <person name="Kohler A."/>
            <person name="Ohm R.A."/>
            <person name="Kuo A."/>
            <person name="Krutzmann J."/>
            <person name="Morin E."/>
            <person name="Arend M."/>
            <person name="Barry K.W."/>
            <person name="Binder M."/>
            <person name="Choi C."/>
            <person name="Clum A."/>
            <person name="Copeland A."/>
            <person name="Grisel N."/>
            <person name="Haridas S."/>
            <person name="Kipfer T."/>
            <person name="LaButti K."/>
            <person name="Lindquist E."/>
            <person name="Lipzen A."/>
            <person name="Maire R."/>
            <person name="Meier B."/>
            <person name="Mihaltcheva S."/>
            <person name="Molinier V."/>
            <person name="Murat C."/>
            <person name="Poggeler S."/>
            <person name="Quandt C.A."/>
            <person name="Sperisen C."/>
            <person name="Tritt A."/>
            <person name="Tisserant E."/>
            <person name="Crous P.W."/>
            <person name="Henrissat B."/>
            <person name="Nehls U."/>
            <person name="Egli S."/>
            <person name="Spatafora J.W."/>
            <person name="Grigoriev I.V."/>
            <person name="Martin F.M."/>
        </authorList>
    </citation>
    <scope>NUCLEOTIDE SEQUENCE [LARGE SCALE GENOMIC DNA]</scope>
    <source>
        <strain evidence="2 3">CBS 207.34</strain>
    </source>
</reference>
<dbReference type="OrthoDB" id="194358at2759"/>
<dbReference type="Gene3D" id="2.60.120.920">
    <property type="match status" value="1"/>
</dbReference>
<dbReference type="PROSITE" id="PS50188">
    <property type="entry name" value="B302_SPRY"/>
    <property type="match status" value="1"/>
</dbReference>
<dbReference type="AlphaFoldDB" id="A0A8E2FD53"/>
<keyword evidence="3" id="KW-1185">Reference proteome</keyword>
<name>A0A8E2FD53_9PEZI</name>
<evidence type="ECO:0000313" key="3">
    <source>
        <dbReference type="Proteomes" id="UP000250140"/>
    </source>
</evidence>
<evidence type="ECO:0000313" key="2">
    <source>
        <dbReference type="EMBL" id="OCL14471.1"/>
    </source>
</evidence>
<evidence type="ECO:0000259" key="1">
    <source>
        <dbReference type="PROSITE" id="PS50188"/>
    </source>
</evidence>
<sequence>MPRFKNESPPGATSWAYHGEDGGLYFYNASDNAPVNCSPPGMYGLGDTIGVAADFLQKKIFFTKNGERLMNYAFDKVGGRLHPVLGSADSARITANFGIDLNSKPFKWGLGNTLDFDADMPMPKLKRTKTNAL</sequence>
<dbReference type="InterPro" id="IPR013320">
    <property type="entry name" value="ConA-like_dom_sf"/>
</dbReference>
<dbReference type="Pfam" id="PF00622">
    <property type="entry name" value="SPRY"/>
    <property type="match status" value="1"/>
</dbReference>
<dbReference type="CDD" id="cd12885">
    <property type="entry name" value="SPRY_RanBP_like"/>
    <property type="match status" value="1"/>
</dbReference>
<feature type="domain" description="B30.2/SPRY" evidence="1">
    <location>
        <begin position="1"/>
        <end position="102"/>
    </location>
</feature>
<dbReference type="InterPro" id="IPR043136">
    <property type="entry name" value="B30.2/SPRY_sf"/>
</dbReference>
<dbReference type="EMBL" id="KV748569">
    <property type="protein sequence ID" value="OCL14471.1"/>
    <property type="molecule type" value="Genomic_DNA"/>
</dbReference>
<gene>
    <name evidence="2" type="ORF">AOQ84DRAFT_221314</name>
</gene>
<organism evidence="2 3">
    <name type="scientific">Glonium stellatum</name>
    <dbReference type="NCBI Taxonomy" id="574774"/>
    <lineage>
        <taxon>Eukaryota</taxon>
        <taxon>Fungi</taxon>
        <taxon>Dikarya</taxon>
        <taxon>Ascomycota</taxon>
        <taxon>Pezizomycotina</taxon>
        <taxon>Dothideomycetes</taxon>
        <taxon>Pleosporomycetidae</taxon>
        <taxon>Gloniales</taxon>
        <taxon>Gloniaceae</taxon>
        <taxon>Glonium</taxon>
    </lineage>
</organism>
<proteinExistence type="predicted"/>
<dbReference type="InterPro" id="IPR044736">
    <property type="entry name" value="Gid1/RanBPM/SPLA_SPRY"/>
</dbReference>